<accession>A0ABU0E760</accession>
<dbReference type="Pfam" id="PF01434">
    <property type="entry name" value="Peptidase_M41"/>
    <property type="match status" value="1"/>
</dbReference>
<dbReference type="InterPro" id="IPR037219">
    <property type="entry name" value="Peptidase_M41-like"/>
</dbReference>
<dbReference type="InterPro" id="IPR000642">
    <property type="entry name" value="Peptidase_M41"/>
</dbReference>
<feature type="domain" description="Peptidase M41" evidence="2">
    <location>
        <begin position="171"/>
        <end position="344"/>
    </location>
</feature>
<feature type="transmembrane region" description="Helical" evidence="1">
    <location>
        <begin position="37"/>
        <end position="55"/>
    </location>
</feature>
<comment type="caution">
    <text evidence="3">The sequence shown here is derived from an EMBL/GenBank/DDBJ whole genome shotgun (WGS) entry which is preliminary data.</text>
</comment>
<dbReference type="PANTHER" id="PTHR23076:SF110">
    <property type="entry name" value="INACTIVE ATP-DEPENDENT ZINC METALLOPROTEASE FTSHI 3, CHLOROPLASTIC-RELATED"/>
    <property type="match status" value="1"/>
</dbReference>
<dbReference type="PANTHER" id="PTHR23076">
    <property type="entry name" value="METALLOPROTEASE M41 FTSH"/>
    <property type="match status" value="1"/>
</dbReference>
<evidence type="ECO:0000256" key="1">
    <source>
        <dbReference type="SAM" id="Phobius"/>
    </source>
</evidence>
<organism evidence="3 4">
    <name type="scientific">Breznakia pachnodae</name>
    <dbReference type="NCBI Taxonomy" id="265178"/>
    <lineage>
        <taxon>Bacteria</taxon>
        <taxon>Bacillati</taxon>
        <taxon>Bacillota</taxon>
        <taxon>Erysipelotrichia</taxon>
        <taxon>Erysipelotrichales</taxon>
        <taxon>Erysipelotrichaceae</taxon>
        <taxon>Breznakia</taxon>
    </lineage>
</organism>
<dbReference type="RefSeq" id="WP_307410281.1">
    <property type="nucleotide sequence ID" value="NZ_JAUSUR010000007.1"/>
</dbReference>
<dbReference type="SUPFAM" id="SSF140990">
    <property type="entry name" value="FtsH protease domain-like"/>
    <property type="match status" value="1"/>
</dbReference>
<keyword evidence="1" id="KW-0472">Membrane</keyword>
<sequence length="364" mass="42070">MKEKMLLVWNYLVKRIVIISGILLVAIQAGFKLDRQTVQILLVFIGVMENVVRMFRYSLLDNEENMMEKFLYTTIFIMTYSSSDLDIGMVDYITNCIINCFLQSTGLLIMVYMVVYASKVGEKLLGVTLSSGRDYKQQKTTELTGVGKLRKKYDNEHADDHYIAAMDDLIAEEVAFHEAGHAIVARMCGFKVNYISIIKNLENDLGGYVTIDSQHFTSLLFLSNDYIRKRAMMSYGGPAADQVFKKITNIKFGADFDIENATQNLKTYWRNEYLMNHSFTPVKLEVFDTEHQKLLIQEIDEKVKQDSKVCFEQAKQIVEENIELVVALVDLLIEKKEVNQNEVAKFFNDYYKERTRGKKDERVV</sequence>
<feature type="transmembrane region" description="Helical" evidence="1">
    <location>
        <begin position="12"/>
        <end position="31"/>
    </location>
</feature>
<feature type="transmembrane region" description="Helical" evidence="1">
    <location>
        <begin position="89"/>
        <end position="115"/>
    </location>
</feature>
<keyword evidence="1" id="KW-0812">Transmembrane</keyword>
<name>A0ABU0E760_9FIRM</name>
<protein>
    <recommendedName>
        <fullName evidence="2">Peptidase M41 domain-containing protein</fullName>
    </recommendedName>
</protein>
<dbReference type="Proteomes" id="UP001230220">
    <property type="component" value="Unassembled WGS sequence"/>
</dbReference>
<evidence type="ECO:0000313" key="4">
    <source>
        <dbReference type="Proteomes" id="UP001230220"/>
    </source>
</evidence>
<reference evidence="3 4" key="1">
    <citation type="submission" date="2023-07" db="EMBL/GenBank/DDBJ databases">
        <title>Genomic Encyclopedia of Type Strains, Phase IV (KMG-IV): sequencing the most valuable type-strain genomes for metagenomic binning, comparative biology and taxonomic classification.</title>
        <authorList>
            <person name="Goeker M."/>
        </authorList>
    </citation>
    <scope>NUCLEOTIDE SEQUENCE [LARGE SCALE GENOMIC DNA]</scope>
    <source>
        <strain evidence="3 4">DSM 16784</strain>
    </source>
</reference>
<gene>
    <name evidence="3" type="ORF">J2S15_003310</name>
</gene>
<dbReference type="CDD" id="cd05709">
    <property type="entry name" value="S2P-M50"/>
    <property type="match status" value="1"/>
</dbReference>
<proteinExistence type="predicted"/>
<evidence type="ECO:0000259" key="2">
    <source>
        <dbReference type="Pfam" id="PF01434"/>
    </source>
</evidence>
<keyword evidence="4" id="KW-1185">Reference proteome</keyword>
<keyword evidence="1" id="KW-1133">Transmembrane helix</keyword>
<dbReference type="EMBL" id="JAUSUR010000007">
    <property type="protein sequence ID" value="MDQ0362556.1"/>
    <property type="molecule type" value="Genomic_DNA"/>
</dbReference>
<dbReference type="Gene3D" id="1.20.58.760">
    <property type="entry name" value="Peptidase M41"/>
    <property type="match status" value="1"/>
</dbReference>
<evidence type="ECO:0000313" key="3">
    <source>
        <dbReference type="EMBL" id="MDQ0362556.1"/>
    </source>
</evidence>